<gene>
    <name evidence="1" type="ORF">SAMN05444169_2270</name>
</gene>
<dbReference type="EMBL" id="LT670818">
    <property type="protein sequence ID" value="SHG40559.1"/>
    <property type="molecule type" value="Genomic_DNA"/>
</dbReference>
<name>A0A1M5JJY4_9BRAD</name>
<evidence type="ECO:0000313" key="2">
    <source>
        <dbReference type="Proteomes" id="UP000190675"/>
    </source>
</evidence>
<accession>A0A1M5JJY4</accession>
<evidence type="ECO:0000313" key="1">
    <source>
        <dbReference type="EMBL" id="SHG40559.1"/>
    </source>
</evidence>
<proteinExistence type="predicted"/>
<protein>
    <submittedName>
        <fullName evidence="1">Uncharacterized protein</fullName>
    </submittedName>
</protein>
<sequence length="38" mass="4229">MQVRRTVPTLATANDTMQLVKALGGVLLTWQQFEQLIG</sequence>
<reference evidence="1 2" key="1">
    <citation type="submission" date="2016-11" db="EMBL/GenBank/DDBJ databases">
        <authorList>
            <person name="Jaros S."/>
            <person name="Januszkiewicz K."/>
            <person name="Wedrychowicz H."/>
        </authorList>
    </citation>
    <scope>NUCLEOTIDE SEQUENCE [LARGE SCALE GENOMIC DNA]</scope>
    <source>
        <strain evidence="1 2">GAS242</strain>
    </source>
</reference>
<organism evidence="1 2">
    <name type="scientific">Bradyrhizobium erythrophlei</name>
    <dbReference type="NCBI Taxonomy" id="1437360"/>
    <lineage>
        <taxon>Bacteria</taxon>
        <taxon>Pseudomonadati</taxon>
        <taxon>Pseudomonadota</taxon>
        <taxon>Alphaproteobacteria</taxon>
        <taxon>Hyphomicrobiales</taxon>
        <taxon>Nitrobacteraceae</taxon>
        <taxon>Bradyrhizobium</taxon>
    </lineage>
</organism>
<dbReference type="AlphaFoldDB" id="A0A1M5JJY4"/>
<dbReference type="Proteomes" id="UP000190675">
    <property type="component" value="Chromosome I"/>
</dbReference>